<keyword evidence="5" id="KW-0732">Signal</keyword>
<evidence type="ECO:0000256" key="1">
    <source>
        <dbReference type="ARBA" id="ARBA00005466"/>
    </source>
</evidence>
<keyword evidence="2" id="KW-0285">Flavoprotein</keyword>
<dbReference type="InterPro" id="IPR050416">
    <property type="entry name" value="FAD-linked_Oxidoreductase"/>
</dbReference>
<comment type="similarity">
    <text evidence="1">Belongs to the oxygen-dependent FAD-linked oxidoreductase family.</text>
</comment>
<dbReference type="InterPro" id="IPR016169">
    <property type="entry name" value="FAD-bd_PCMH_sub2"/>
</dbReference>
<name>A0A2C5XZF9_9HYPO</name>
<evidence type="ECO:0000313" key="6">
    <source>
        <dbReference type="EMBL" id="PHH81059.1"/>
    </source>
</evidence>
<accession>A0A2C5XZF9</accession>
<evidence type="ECO:0000256" key="5">
    <source>
        <dbReference type="SAM" id="SignalP"/>
    </source>
</evidence>
<dbReference type="AlphaFoldDB" id="A0A2C5XZF9"/>
<dbReference type="STRING" id="2004952.A0A2C5XZF9"/>
<keyword evidence="3" id="KW-0274">FAD</keyword>
<dbReference type="InterPro" id="IPR036318">
    <property type="entry name" value="FAD-bd_PCMH-like_sf"/>
</dbReference>
<protein>
    <recommendedName>
        <fullName evidence="8">Berberine/berberine-like domain-containing protein</fullName>
    </recommendedName>
</protein>
<evidence type="ECO:0000256" key="3">
    <source>
        <dbReference type="ARBA" id="ARBA00022827"/>
    </source>
</evidence>
<dbReference type="PANTHER" id="PTHR42973:SF13">
    <property type="entry name" value="FAD-BINDING PCMH-TYPE DOMAIN-CONTAINING PROTEIN"/>
    <property type="match status" value="1"/>
</dbReference>
<reference evidence="6 7" key="1">
    <citation type="submission" date="2017-06" db="EMBL/GenBank/DDBJ databases">
        <title>Ant-infecting Ophiocordyceps genomes reveal a high diversity of potential behavioral manipulation genes and a possible major role for enterotoxins.</title>
        <authorList>
            <person name="De Bekker C."/>
            <person name="Evans H.C."/>
            <person name="Brachmann A."/>
            <person name="Hughes D.P."/>
        </authorList>
    </citation>
    <scope>NUCLEOTIDE SEQUENCE [LARGE SCALE GENOMIC DNA]</scope>
    <source>
        <strain evidence="6 7">Map16</strain>
    </source>
</reference>
<dbReference type="GO" id="GO:0050660">
    <property type="term" value="F:flavin adenine dinucleotide binding"/>
    <property type="evidence" value="ECO:0007669"/>
    <property type="project" value="InterPro"/>
</dbReference>
<feature type="chain" id="PRO_5013038972" description="Berberine/berberine-like domain-containing protein" evidence="5">
    <location>
        <begin position="22"/>
        <end position="409"/>
    </location>
</feature>
<dbReference type="OrthoDB" id="2151789at2759"/>
<comment type="caution">
    <text evidence="6">The sequence shown here is derived from an EMBL/GenBank/DDBJ whole genome shotgun (WGS) entry which is preliminary data.</text>
</comment>
<dbReference type="SUPFAM" id="SSF56176">
    <property type="entry name" value="FAD-binding/transporter-associated domain-like"/>
    <property type="match status" value="1"/>
</dbReference>
<keyword evidence="7" id="KW-1185">Reference proteome</keyword>
<evidence type="ECO:0008006" key="8">
    <source>
        <dbReference type="Google" id="ProtNLM"/>
    </source>
</evidence>
<evidence type="ECO:0000256" key="4">
    <source>
        <dbReference type="ARBA" id="ARBA00023002"/>
    </source>
</evidence>
<dbReference type="Gene3D" id="3.40.462.20">
    <property type="match status" value="1"/>
</dbReference>
<keyword evidence="4" id="KW-0560">Oxidoreductase</keyword>
<evidence type="ECO:0000256" key="2">
    <source>
        <dbReference type="ARBA" id="ARBA00022630"/>
    </source>
</evidence>
<feature type="signal peptide" evidence="5">
    <location>
        <begin position="1"/>
        <end position="21"/>
    </location>
</feature>
<proteinExistence type="inferred from homology"/>
<dbReference type="Gene3D" id="3.30.465.10">
    <property type="match status" value="1"/>
</dbReference>
<sequence length="409" mass="44934">MFFFPSFIRSLFGLACDNVLSFECVLANGTIVTASPTSHPDLYFALRGGGNQHAIVTRLKLRTHPIGDKGLVWGGLRIYAADHLVALMNSISNFTASSADVKAAIIPTFTAVDLFGLGLPVGLVLFFYDGREPTPGLWSAFDALPSLLSDTRTRPYLEITRQLSGGNIYKNMRVQLRFNAFRNLPAPAMTSFLERHWKLVTSAAASRNPLDLHILSFALQPLSRAVARASLAANAMPNALGLDPDHGDRLWAQYDLAWANNLCDSSCPARLRDLVDEASRLHRNLSAGIRPTNYVAGDLEHIRKPIELVHNLVSINTPRVLNRDFRRTTQSPLHITLPIASRRVSNNLLCLLQDIPELSTASLFHADSPGRNLGEGPRALGSHEPELGQVGHFSQAWDEVCYRNGGEEG</sequence>
<evidence type="ECO:0000313" key="7">
    <source>
        <dbReference type="Proteomes" id="UP000226431"/>
    </source>
</evidence>
<dbReference type="Proteomes" id="UP000226431">
    <property type="component" value="Unassembled WGS sequence"/>
</dbReference>
<dbReference type="EMBL" id="NJES01000003">
    <property type="protein sequence ID" value="PHH81059.1"/>
    <property type="molecule type" value="Genomic_DNA"/>
</dbReference>
<gene>
    <name evidence="6" type="ORF">CDD80_3341</name>
</gene>
<dbReference type="PANTHER" id="PTHR42973">
    <property type="entry name" value="BINDING OXIDOREDUCTASE, PUTATIVE (AFU_ORTHOLOGUE AFUA_1G17690)-RELATED"/>
    <property type="match status" value="1"/>
</dbReference>
<dbReference type="GO" id="GO:0016491">
    <property type="term" value="F:oxidoreductase activity"/>
    <property type="evidence" value="ECO:0007669"/>
    <property type="project" value="UniProtKB-KW"/>
</dbReference>
<organism evidence="6 7">
    <name type="scientific">Ophiocordyceps camponoti-rufipedis</name>
    <dbReference type="NCBI Taxonomy" id="2004952"/>
    <lineage>
        <taxon>Eukaryota</taxon>
        <taxon>Fungi</taxon>
        <taxon>Dikarya</taxon>
        <taxon>Ascomycota</taxon>
        <taxon>Pezizomycotina</taxon>
        <taxon>Sordariomycetes</taxon>
        <taxon>Hypocreomycetidae</taxon>
        <taxon>Hypocreales</taxon>
        <taxon>Ophiocordycipitaceae</taxon>
        <taxon>Ophiocordyceps</taxon>
    </lineage>
</organism>